<keyword evidence="3" id="KW-1185">Reference proteome</keyword>
<organism evidence="2 3">
    <name type="scientific">Lomentospora prolificans</name>
    <dbReference type="NCBI Taxonomy" id="41688"/>
    <lineage>
        <taxon>Eukaryota</taxon>
        <taxon>Fungi</taxon>
        <taxon>Dikarya</taxon>
        <taxon>Ascomycota</taxon>
        <taxon>Pezizomycotina</taxon>
        <taxon>Sordariomycetes</taxon>
        <taxon>Hypocreomycetidae</taxon>
        <taxon>Microascales</taxon>
        <taxon>Microascaceae</taxon>
        <taxon>Lomentospora</taxon>
    </lineage>
</organism>
<feature type="region of interest" description="Disordered" evidence="1">
    <location>
        <begin position="141"/>
        <end position="167"/>
    </location>
</feature>
<gene>
    <name evidence="2" type="ORF">jhhlp_003385</name>
</gene>
<evidence type="ECO:0000256" key="1">
    <source>
        <dbReference type="SAM" id="MobiDB-lite"/>
    </source>
</evidence>
<evidence type="ECO:0000313" key="2">
    <source>
        <dbReference type="EMBL" id="PKS10088.1"/>
    </source>
</evidence>
<name>A0A2N3NCD9_9PEZI</name>
<dbReference type="Proteomes" id="UP000233524">
    <property type="component" value="Unassembled WGS sequence"/>
</dbReference>
<evidence type="ECO:0000313" key="3">
    <source>
        <dbReference type="Proteomes" id="UP000233524"/>
    </source>
</evidence>
<sequence>MAKSMSSNASIASALASASLSDTSTAPSLDGAASPVIQFTTMKGLWVSLKRSAVPLEIFLLSKVSVSVQKFAEIEKEREKCRRNFRVRRYSAQSRILIITIPTTIHEQLHLQIGIDFFVQIVGMGLRNEWASMGSATLRTTLGHPGGDSGGDSTFGPRPKRSGGRDWPTLVIEAGHSQTLEGLRRDMRWWFGASDHQVKIVLLAKFNHDQREIILEKWVEVPALARQGAMTTRAAARFDQRCSQVITITQTPNITDTDPNRLNPTSYTVTRGALRLEFDRLFLRQPGQGERDVMIDVPQLQMYAEETMVKDTFTI</sequence>
<proteinExistence type="predicted"/>
<dbReference type="EMBL" id="NLAX01000009">
    <property type="protein sequence ID" value="PKS10088.1"/>
    <property type="molecule type" value="Genomic_DNA"/>
</dbReference>
<reference evidence="2 3" key="1">
    <citation type="journal article" date="2017" name="G3 (Bethesda)">
        <title>First Draft Genome Sequence of the Pathogenic Fungus Lomentospora prolificans (Formerly Scedosporium prolificans).</title>
        <authorList>
            <person name="Luo R."/>
            <person name="Zimin A."/>
            <person name="Workman R."/>
            <person name="Fan Y."/>
            <person name="Pertea G."/>
            <person name="Grossman N."/>
            <person name="Wear M.P."/>
            <person name="Jia B."/>
            <person name="Miller H."/>
            <person name="Casadevall A."/>
            <person name="Timp W."/>
            <person name="Zhang S.X."/>
            <person name="Salzberg S.L."/>
        </authorList>
    </citation>
    <scope>NUCLEOTIDE SEQUENCE [LARGE SCALE GENOMIC DNA]</scope>
    <source>
        <strain evidence="2 3">JHH-5317</strain>
    </source>
</reference>
<dbReference type="OrthoDB" id="76567at2759"/>
<dbReference type="VEuPathDB" id="FungiDB:jhhlp_003385"/>
<comment type="caution">
    <text evidence="2">The sequence shown here is derived from an EMBL/GenBank/DDBJ whole genome shotgun (WGS) entry which is preliminary data.</text>
</comment>
<dbReference type="InParanoid" id="A0A2N3NCD9"/>
<protein>
    <submittedName>
        <fullName evidence="2">Uncharacterized protein</fullName>
    </submittedName>
</protein>
<dbReference type="AlphaFoldDB" id="A0A2N3NCD9"/>
<accession>A0A2N3NCD9</accession>